<gene>
    <name evidence="3" type="ORF">KDM87_00665</name>
</gene>
<comment type="caution">
    <text evidence="3">The sequence shown here is derived from an EMBL/GenBank/DDBJ whole genome shotgun (WGS) entry which is preliminary data.</text>
</comment>
<evidence type="ECO:0000259" key="2">
    <source>
        <dbReference type="Pfam" id="PF24298"/>
    </source>
</evidence>
<dbReference type="Proteomes" id="UP000682982">
    <property type="component" value="Unassembled WGS sequence"/>
</dbReference>
<dbReference type="EMBL" id="JAGSPK010000001">
    <property type="protein sequence ID" value="MBR7791092.1"/>
    <property type="molecule type" value="Genomic_DNA"/>
</dbReference>
<reference evidence="3 4" key="1">
    <citation type="submission" date="2021-04" db="EMBL/GenBank/DDBJ databases">
        <title>novel species isolated from subtropical streams in China.</title>
        <authorList>
            <person name="Lu H."/>
        </authorList>
    </citation>
    <scope>NUCLEOTIDE SEQUENCE [LARGE SCALE GENOMIC DNA]</scope>
    <source>
        <strain evidence="3 4">FT147W</strain>
    </source>
</reference>
<feature type="signal peptide" evidence="1">
    <location>
        <begin position="1"/>
        <end position="21"/>
    </location>
</feature>
<feature type="chain" id="PRO_5045521291" description="DUF7482 domain-containing protein" evidence="1">
    <location>
        <begin position="22"/>
        <end position="178"/>
    </location>
</feature>
<protein>
    <recommendedName>
        <fullName evidence="2">DUF7482 domain-containing protein</fullName>
    </recommendedName>
</protein>
<dbReference type="PROSITE" id="PS51257">
    <property type="entry name" value="PROKAR_LIPOPROTEIN"/>
    <property type="match status" value="1"/>
</dbReference>
<dbReference type="RefSeq" id="WP_212677321.1">
    <property type="nucleotide sequence ID" value="NZ_JAGSPK010000001.1"/>
</dbReference>
<evidence type="ECO:0000313" key="3">
    <source>
        <dbReference type="EMBL" id="MBR7791092.1"/>
    </source>
</evidence>
<dbReference type="Pfam" id="PF24298">
    <property type="entry name" value="DUF7482"/>
    <property type="match status" value="1"/>
</dbReference>
<proteinExistence type="predicted"/>
<evidence type="ECO:0000256" key="1">
    <source>
        <dbReference type="SAM" id="SignalP"/>
    </source>
</evidence>
<keyword evidence="1" id="KW-0732">Signal</keyword>
<keyword evidence="4" id="KW-1185">Reference proteome</keyword>
<feature type="domain" description="DUF7482" evidence="2">
    <location>
        <begin position="46"/>
        <end position="172"/>
    </location>
</feature>
<name>A0ABS5GXG4_9BURK</name>
<sequence length="178" mass="19421">MRNFSTILATIFATASCICLTACVGSHVPTERTEVILPLNRAWVDAQKVEYVTTDISDAQMAKMAGVNYVPRLADAVSRNGAKSLLERVYKFPGDEQISIFQSTPLPTGAANADINYSPLWRIVLVRWLKRDKLRELTSEADVHAAEDAGEVSLQVTDIVANCPVVRGTDGQSLKGAR</sequence>
<dbReference type="InterPro" id="IPR055905">
    <property type="entry name" value="DUF7482"/>
</dbReference>
<organism evidence="3 4">
    <name type="scientific">Undibacterium rivi</name>
    <dbReference type="NCBI Taxonomy" id="2828729"/>
    <lineage>
        <taxon>Bacteria</taxon>
        <taxon>Pseudomonadati</taxon>
        <taxon>Pseudomonadota</taxon>
        <taxon>Betaproteobacteria</taxon>
        <taxon>Burkholderiales</taxon>
        <taxon>Oxalobacteraceae</taxon>
        <taxon>Undibacterium</taxon>
    </lineage>
</organism>
<evidence type="ECO:0000313" key="4">
    <source>
        <dbReference type="Proteomes" id="UP000682982"/>
    </source>
</evidence>
<accession>A0ABS5GXG4</accession>